<dbReference type="GO" id="GO:0016491">
    <property type="term" value="F:oxidoreductase activity"/>
    <property type="evidence" value="ECO:0007669"/>
    <property type="project" value="UniProtKB-KW"/>
</dbReference>
<organism evidence="4 5">
    <name type="scientific">Purpureocillium takamizusanense</name>
    <dbReference type="NCBI Taxonomy" id="2060973"/>
    <lineage>
        <taxon>Eukaryota</taxon>
        <taxon>Fungi</taxon>
        <taxon>Dikarya</taxon>
        <taxon>Ascomycota</taxon>
        <taxon>Pezizomycotina</taxon>
        <taxon>Sordariomycetes</taxon>
        <taxon>Hypocreomycetidae</taxon>
        <taxon>Hypocreales</taxon>
        <taxon>Ophiocordycipitaceae</taxon>
        <taxon>Purpureocillium</taxon>
    </lineage>
</organism>
<name>A0A9Q8QF39_9HYPO</name>
<evidence type="ECO:0000313" key="5">
    <source>
        <dbReference type="Proteomes" id="UP000829364"/>
    </source>
</evidence>
<gene>
    <name evidence="4" type="ORF">JDV02_004717</name>
</gene>
<dbReference type="KEGG" id="ptkz:JDV02_004717"/>
<dbReference type="GeneID" id="72066669"/>
<dbReference type="InterPro" id="IPR002347">
    <property type="entry name" value="SDR_fam"/>
</dbReference>
<accession>A0A9Q8QF39</accession>
<keyword evidence="5" id="KW-1185">Reference proteome</keyword>
<keyword evidence="2" id="KW-0521">NADP</keyword>
<dbReference type="Pfam" id="PF00106">
    <property type="entry name" value="adh_short"/>
    <property type="match status" value="1"/>
</dbReference>
<dbReference type="EMBL" id="CP086357">
    <property type="protein sequence ID" value="UNI18450.1"/>
    <property type="molecule type" value="Genomic_DNA"/>
</dbReference>
<dbReference type="Gene3D" id="3.40.50.720">
    <property type="entry name" value="NAD(P)-binding Rossmann-like Domain"/>
    <property type="match status" value="1"/>
</dbReference>
<evidence type="ECO:0000256" key="3">
    <source>
        <dbReference type="ARBA" id="ARBA00023002"/>
    </source>
</evidence>
<protein>
    <submittedName>
        <fullName evidence="4">Uncharacterized protein</fullName>
    </submittedName>
</protein>
<dbReference type="PROSITE" id="PS00061">
    <property type="entry name" value="ADH_SHORT"/>
    <property type="match status" value="1"/>
</dbReference>
<dbReference type="Proteomes" id="UP000829364">
    <property type="component" value="Chromosome 4"/>
</dbReference>
<keyword evidence="3" id="KW-0560">Oxidoreductase</keyword>
<dbReference type="SUPFAM" id="SSF51735">
    <property type="entry name" value="NAD(P)-binding Rossmann-fold domains"/>
    <property type="match status" value="1"/>
</dbReference>
<dbReference type="PANTHER" id="PTHR24321">
    <property type="entry name" value="DEHYDROGENASES, SHORT CHAIN"/>
    <property type="match status" value="1"/>
</dbReference>
<sequence>MAFSPKLLAGKVGIVTGAGSPHGIGRSLVLSLAAAGARAVYATDLTLTNIPSLQDEVRAAGSPCKVHGQVLDVSSEEQTIHVVKKAIADHGRLDFYFANAGFGGFRALQDTNGAYYDRVQAVMQRSFFLAIRYAGQGMSNLSAEKTKPGGSIVVTSSMAGVSGGVADISYASAKAAVSHMVKSASVHLSSTHVRVNAMAPGFIRTSIMATSPAAAEGRTEEQQTAAQPTTTMTMTMTMASKEQALKQFDETLGRRHGGGGAGKSPYYYYDRIPEPDEVASLGVFLASDLAAAVNGQNIVADCGKTAAAFGESIMGPVASMTPI</sequence>
<dbReference type="OrthoDB" id="414540at2759"/>
<proteinExistence type="inferred from homology"/>
<dbReference type="CDD" id="cd05233">
    <property type="entry name" value="SDR_c"/>
    <property type="match status" value="1"/>
</dbReference>
<evidence type="ECO:0000256" key="2">
    <source>
        <dbReference type="ARBA" id="ARBA00022857"/>
    </source>
</evidence>
<dbReference type="PANTHER" id="PTHR24321:SF8">
    <property type="entry name" value="ESTRADIOL 17-BETA-DEHYDROGENASE 8-RELATED"/>
    <property type="match status" value="1"/>
</dbReference>
<evidence type="ECO:0000256" key="1">
    <source>
        <dbReference type="ARBA" id="ARBA00006484"/>
    </source>
</evidence>
<dbReference type="RefSeq" id="XP_047841931.1">
    <property type="nucleotide sequence ID" value="XM_047985951.1"/>
</dbReference>
<dbReference type="AlphaFoldDB" id="A0A9Q8QF39"/>
<dbReference type="InterPro" id="IPR020904">
    <property type="entry name" value="Sc_DH/Rdtase_CS"/>
</dbReference>
<evidence type="ECO:0000313" key="4">
    <source>
        <dbReference type="EMBL" id="UNI18450.1"/>
    </source>
</evidence>
<dbReference type="InterPro" id="IPR036291">
    <property type="entry name" value="NAD(P)-bd_dom_sf"/>
</dbReference>
<comment type="similarity">
    <text evidence="1">Belongs to the short-chain dehydrogenases/reductases (SDR) family.</text>
</comment>
<reference evidence="4" key="1">
    <citation type="submission" date="2021-11" db="EMBL/GenBank/DDBJ databases">
        <title>Purpureocillium_takamizusanense_genome.</title>
        <authorList>
            <person name="Nguyen N.-H."/>
        </authorList>
    </citation>
    <scope>NUCLEOTIDE SEQUENCE</scope>
    <source>
        <strain evidence="4">PT3</strain>
    </source>
</reference>
<dbReference type="PRINTS" id="PR00081">
    <property type="entry name" value="GDHRDH"/>
</dbReference>